<evidence type="ECO:0000313" key="2">
    <source>
        <dbReference type="EMBL" id="GGA84436.1"/>
    </source>
</evidence>
<evidence type="ECO:0000313" key="3">
    <source>
        <dbReference type="Proteomes" id="UP000613512"/>
    </source>
</evidence>
<comment type="caution">
    <text evidence="2">The sequence shown here is derived from an EMBL/GenBank/DDBJ whole genome shotgun (WGS) entry which is preliminary data.</text>
</comment>
<protein>
    <submittedName>
        <fullName evidence="2">Uncharacterized protein</fullName>
    </submittedName>
</protein>
<reference evidence="2" key="1">
    <citation type="journal article" date="2014" name="Int. J. Syst. Evol. Microbiol.">
        <title>Complete genome sequence of Corynebacterium casei LMG S-19264T (=DSM 44701T), isolated from a smear-ripened cheese.</title>
        <authorList>
            <consortium name="US DOE Joint Genome Institute (JGI-PGF)"/>
            <person name="Walter F."/>
            <person name="Albersmeier A."/>
            <person name="Kalinowski J."/>
            <person name="Ruckert C."/>
        </authorList>
    </citation>
    <scope>NUCLEOTIDE SEQUENCE</scope>
    <source>
        <strain evidence="2">CGMCC 1.12408</strain>
    </source>
</reference>
<organism evidence="2 3">
    <name type="scientific">Ornithinibacillus halotolerans</name>
    <dbReference type="NCBI Taxonomy" id="1274357"/>
    <lineage>
        <taxon>Bacteria</taxon>
        <taxon>Bacillati</taxon>
        <taxon>Bacillota</taxon>
        <taxon>Bacilli</taxon>
        <taxon>Bacillales</taxon>
        <taxon>Bacillaceae</taxon>
        <taxon>Ornithinibacillus</taxon>
    </lineage>
</organism>
<keyword evidence="3" id="KW-1185">Reference proteome</keyword>
<keyword evidence="1" id="KW-0472">Membrane</keyword>
<gene>
    <name evidence="2" type="ORF">GCM10008025_29450</name>
</gene>
<name>A0A916WBL1_9BACI</name>
<dbReference type="AlphaFoldDB" id="A0A916WBL1"/>
<reference evidence="2" key="2">
    <citation type="submission" date="2020-09" db="EMBL/GenBank/DDBJ databases">
        <authorList>
            <person name="Sun Q."/>
            <person name="Zhou Y."/>
        </authorList>
    </citation>
    <scope>NUCLEOTIDE SEQUENCE</scope>
    <source>
        <strain evidence="2">CGMCC 1.12408</strain>
    </source>
</reference>
<dbReference type="EMBL" id="BMEY01000017">
    <property type="protein sequence ID" value="GGA84436.1"/>
    <property type="molecule type" value="Genomic_DNA"/>
</dbReference>
<sequence length="58" mass="6792">MKRYLTAIFLIISAFILFFGLRIDLQWTGAVTWGLTFICLLLAAYFTKYIPDQKTKKK</sequence>
<keyword evidence="1" id="KW-0812">Transmembrane</keyword>
<dbReference type="Proteomes" id="UP000613512">
    <property type="component" value="Unassembled WGS sequence"/>
</dbReference>
<accession>A0A916WBL1</accession>
<keyword evidence="1" id="KW-1133">Transmembrane helix</keyword>
<evidence type="ECO:0000256" key="1">
    <source>
        <dbReference type="SAM" id="Phobius"/>
    </source>
</evidence>
<proteinExistence type="predicted"/>
<feature type="transmembrane region" description="Helical" evidence="1">
    <location>
        <begin position="30"/>
        <end position="50"/>
    </location>
</feature>